<organism evidence="2 3">
    <name type="scientific">Paenibacillus solanacearum</name>
    <dbReference type="NCBI Taxonomy" id="2048548"/>
    <lineage>
        <taxon>Bacteria</taxon>
        <taxon>Bacillati</taxon>
        <taxon>Bacillota</taxon>
        <taxon>Bacilli</taxon>
        <taxon>Bacillales</taxon>
        <taxon>Paenibacillaceae</taxon>
        <taxon>Paenibacillus</taxon>
    </lineage>
</organism>
<evidence type="ECO:0000313" key="3">
    <source>
        <dbReference type="Proteomes" id="UP000693672"/>
    </source>
</evidence>
<comment type="caution">
    <text evidence="2">The sequence shown here is derived from an EMBL/GenBank/DDBJ whole genome shotgun (WGS) entry which is preliminary data.</text>
</comment>
<evidence type="ECO:0008006" key="4">
    <source>
        <dbReference type="Google" id="ProtNLM"/>
    </source>
</evidence>
<protein>
    <recommendedName>
        <fullName evidence="4">Cytosolic protein</fullName>
    </recommendedName>
</protein>
<dbReference type="AlphaFoldDB" id="A0A916JZT5"/>
<name>A0A916JZT5_9BACL</name>
<feature type="region of interest" description="Disordered" evidence="1">
    <location>
        <begin position="1"/>
        <end position="21"/>
    </location>
</feature>
<proteinExistence type="predicted"/>
<gene>
    <name evidence="2" type="ORF">PAESOLCIP111_01626</name>
</gene>
<keyword evidence="3" id="KW-1185">Reference proteome</keyword>
<dbReference type="RefSeq" id="WP_218091431.1">
    <property type="nucleotide sequence ID" value="NZ_CAJVAS010000005.1"/>
</dbReference>
<dbReference type="EMBL" id="CAJVAS010000005">
    <property type="protein sequence ID" value="CAG7613601.1"/>
    <property type="molecule type" value="Genomic_DNA"/>
</dbReference>
<evidence type="ECO:0000313" key="2">
    <source>
        <dbReference type="EMBL" id="CAG7613601.1"/>
    </source>
</evidence>
<sequence>MADHNHNEDGFMQEAPDKKYTDVGTVLSQSNDLTAEEFPEGPYGSSIEVEKLGKSTPWRVDQRSPNTYTYENRELHAGLSRGYPGAHETHDSPGDDRAEE</sequence>
<reference evidence="2" key="1">
    <citation type="submission" date="2021-06" db="EMBL/GenBank/DDBJ databases">
        <authorList>
            <person name="Criscuolo A."/>
        </authorList>
    </citation>
    <scope>NUCLEOTIDE SEQUENCE</scope>
    <source>
        <strain evidence="2">CIP111600</strain>
    </source>
</reference>
<dbReference type="Proteomes" id="UP000693672">
    <property type="component" value="Unassembled WGS sequence"/>
</dbReference>
<feature type="compositionally biased region" description="Basic and acidic residues" evidence="1">
    <location>
        <begin position="87"/>
        <end position="100"/>
    </location>
</feature>
<feature type="region of interest" description="Disordered" evidence="1">
    <location>
        <begin position="56"/>
        <end position="100"/>
    </location>
</feature>
<evidence type="ECO:0000256" key="1">
    <source>
        <dbReference type="SAM" id="MobiDB-lite"/>
    </source>
</evidence>
<accession>A0A916JZT5</accession>